<dbReference type="InterPro" id="IPR034033">
    <property type="entry name" value="Serralysin-like"/>
</dbReference>
<dbReference type="AlphaFoldDB" id="A0A2R4WK21"/>
<dbReference type="InterPro" id="IPR018511">
    <property type="entry name" value="Hemolysin-typ_Ca-bd_CS"/>
</dbReference>
<dbReference type="InterPro" id="IPR006026">
    <property type="entry name" value="Peptidase_Metallo"/>
</dbReference>
<keyword evidence="8" id="KW-1185">Reference proteome</keyword>
<dbReference type="GO" id="GO:0008237">
    <property type="term" value="F:metallopeptidase activity"/>
    <property type="evidence" value="ECO:0007669"/>
    <property type="project" value="InterPro"/>
</dbReference>
<dbReference type="InterPro" id="IPR011049">
    <property type="entry name" value="Serralysin-like_metalloprot_C"/>
</dbReference>
<keyword evidence="7" id="KW-0645">Protease</keyword>
<accession>A0A2R4WK21</accession>
<dbReference type="PRINTS" id="PR00313">
    <property type="entry name" value="CABNDNGRPT"/>
</dbReference>
<dbReference type="GO" id="GO:0005615">
    <property type="term" value="C:extracellular space"/>
    <property type="evidence" value="ECO:0007669"/>
    <property type="project" value="InterPro"/>
</dbReference>
<dbReference type="Pfam" id="PF00353">
    <property type="entry name" value="HemolysinCabind"/>
    <property type="match status" value="2"/>
</dbReference>
<dbReference type="InterPro" id="IPR050557">
    <property type="entry name" value="RTX_toxin/Mannuronan_C5-epim"/>
</dbReference>
<organism evidence="7 8">
    <name type="scientific">Methylobacterium currus</name>
    <dbReference type="NCBI Taxonomy" id="2051553"/>
    <lineage>
        <taxon>Bacteria</taxon>
        <taxon>Pseudomonadati</taxon>
        <taxon>Pseudomonadota</taxon>
        <taxon>Alphaproteobacteria</taxon>
        <taxon>Hyphomicrobiales</taxon>
        <taxon>Methylobacteriaceae</taxon>
        <taxon>Methylobacterium</taxon>
    </lineage>
</organism>
<dbReference type="PANTHER" id="PTHR38340:SF1">
    <property type="entry name" value="S-LAYER PROTEIN"/>
    <property type="match status" value="1"/>
</dbReference>
<dbReference type="PROSITE" id="PS00330">
    <property type="entry name" value="HEMOLYSIN_CALCIUM"/>
    <property type="match status" value="6"/>
</dbReference>
<dbReference type="SMART" id="SM00235">
    <property type="entry name" value="ZnMc"/>
    <property type="match status" value="1"/>
</dbReference>
<protein>
    <submittedName>
        <fullName evidence="7">Protease</fullName>
    </submittedName>
</protein>
<evidence type="ECO:0000256" key="1">
    <source>
        <dbReference type="ARBA" id="ARBA00001913"/>
    </source>
</evidence>
<evidence type="ECO:0000256" key="4">
    <source>
        <dbReference type="ARBA" id="ARBA00022525"/>
    </source>
</evidence>
<dbReference type="GO" id="GO:0006508">
    <property type="term" value="P:proteolysis"/>
    <property type="evidence" value="ECO:0007669"/>
    <property type="project" value="UniProtKB-KW"/>
</dbReference>
<comment type="subcellular location">
    <subcellularLocation>
        <location evidence="2">Secreted</location>
    </subcellularLocation>
</comment>
<dbReference type="InterPro" id="IPR024079">
    <property type="entry name" value="MetalloPept_cat_dom_sf"/>
</dbReference>
<evidence type="ECO:0000256" key="2">
    <source>
        <dbReference type="ARBA" id="ARBA00004613"/>
    </source>
</evidence>
<sequence>MPAVANVSATSNPYLNGVLEGVKWAQTALTFSFPTSTAMYGTGYALGGYTKNFAPVTAAQQTAIRSVLKAYGAISNLTFTEITETATTHADLRYARTDAVGTAMAYFPTINPAGGDAWFRTSGGQYDTPVVGSYAYATVLHEIGHSLGLKHGHEVEGAFNAMPLDHDNLAYSVMSYRSYYNASTTTGYTNEQFGYPQSLMMEDIRGIQMLYGANFSTNAGNTVYTWDPLTGEKSINGVKQGKPGANRIFETIWDGGGTDTYDFSNYGTNLKVDLRPGEWTTTAQAQLARTNVFGATPVLAPGNIANAYQSNGDVRSLIENAVGGTGSDVINGNQAANTLDGGAGNDSLFGFQGNDTLIGGAGDDALDGGDGDDWLIGGTGADRLIGGTGIDTASYATAAAGLTADLLTPGRNTGDAKGDTYSSVENLFGSGFADLLFGDAGGNRIEGGAGNDLINGRDGADMLLGGDGNDTLIGGIGADTLTGGAGADIFEFDALLDSILSVRDTIVDFDPRSDRIDLRGIDANSLVAGDQAFAFLANRAFDGKAGELRYDGGMLMGDVNGDKVTDFAVTLLNRPTLAASSIWL</sequence>
<dbReference type="InterPro" id="IPR001343">
    <property type="entry name" value="Hemolysn_Ca-bd"/>
</dbReference>
<dbReference type="SUPFAM" id="SSF55486">
    <property type="entry name" value="Metalloproteases ('zincins'), catalytic domain"/>
    <property type="match status" value="1"/>
</dbReference>
<dbReference type="KEGG" id="mee:DA075_13755"/>
<dbReference type="SUPFAM" id="SSF51120">
    <property type="entry name" value="beta-Roll"/>
    <property type="match status" value="2"/>
</dbReference>
<feature type="domain" description="Peptidase metallopeptidase" evidence="6">
    <location>
        <begin position="27"/>
        <end position="213"/>
    </location>
</feature>
<evidence type="ECO:0000259" key="6">
    <source>
        <dbReference type="SMART" id="SM00235"/>
    </source>
</evidence>
<keyword evidence="5" id="KW-0677">Repeat</keyword>
<evidence type="ECO:0000313" key="7">
    <source>
        <dbReference type="EMBL" id="AWB21855.1"/>
    </source>
</evidence>
<evidence type="ECO:0000256" key="3">
    <source>
        <dbReference type="ARBA" id="ARBA00009490"/>
    </source>
</evidence>
<keyword evidence="4" id="KW-0964">Secreted</keyword>
<reference evidence="7 8" key="1">
    <citation type="submission" date="2018-04" db="EMBL/GenBank/DDBJ databases">
        <title>Methylobacterium sp. PR1016A genome.</title>
        <authorList>
            <person name="Park W."/>
        </authorList>
    </citation>
    <scope>NUCLEOTIDE SEQUENCE [LARGE SCALE GENOMIC DNA]</scope>
    <source>
        <strain evidence="7 8">PR1016A</strain>
    </source>
</reference>
<dbReference type="RefSeq" id="WP_099953724.1">
    <property type="nucleotide sequence ID" value="NZ_CP028843.1"/>
</dbReference>
<dbReference type="CDD" id="cd04277">
    <property type="entry name" value="ZnMc_serralysin_like"/>
    <property type="match status" value="1"/>
</dbReference>
<dbReference type="OrthoDB" id="223957at2"/>
<keyword evidence="7" id="KW-0378">Hydrolase</keyword>
<gene>
    <name evidence="7" type="ORF">DA075_13755</name>
</gene>
<evidence type="ECO:0000256" key="5">
    <source>
        <dbReference type="ARBA" id="ARBA00022737"/>
    </source>
</evidence>
<dbReference type="Proteomes" id="UP000244755">
    <property type="component" value="Chromosome 1"/>
</dbReference>
<comment type="cofactor">
    <cofactor evidence="1">
        <name>Ca(2+)</name>
        <dbReference type="ChEBI" id="CHEBI:29108"/>
    </cofactor>
</comment>
<evidence type="ECO:0000313" key="8">
    <source>
        <dbReference type="Proteomes" id="UP000244755"/>
    </source>
</evidence>
<comment type="similarity">
    <text evidence="3">Belongs to the peptidase M10B family.</text>
</comment>
<dbReference type="InterPro" id="IPR013858">
    <property type="entry name" value="Peptidase_M10B_C"/>
</dbReference>
<dbReference type="GO" id="GO:0005509">
    <property type="term" value="F:calcium ion binding"/>
    <property type="evidence" value="ECO:0007669"/>
    <property type="project" value="InterPro"/>
</dbReference>
<dbReference type="Pfam" id="PF08548">
    <property type="entry name" value="Peptidase_M10_C"/>
    <property type="match status" value="1"/>
</dbReference>
<name>A0A2R4WK21_9HYPH</name>
<proteinExistence type="inferred from homology"/>
<dbReference type="GO" id="GO:0008270">
    <property type="term" value="F:zinc ion binding"/>
    <property type="evidence" value="ECO:0007669"/>
    <property type="project" value="InterPro"/>
</dbReference>
<dbReference type="EMBL" id="CP028843">
    <property type="protein sequence ID" value="AWB21855.1"/>
    <property type="molecule type" value="Genomic_DNA"/>
</dbReference>
<dbReference type="Gene3D" id="2.150.10.10">
    <property type="entry name" value="Serralysin-like metalloprotease, C-terminal"/>
    <property type="match status" value="2"/>
</dbReference>
<dbReference type="PANTHER" id="PTHR38340">
    <property type="entry name" value="S-LAYER PROTEIN"/>
    <property type="match status" value="1"/>
</dbReference>
<dbReference type="Gene3D" id="3.40.390.10">
    <property type="entry name" value="Collagenase (Catalytic Domain)"/>
    <property type="match status" value="1"/>
</dbReference>